<accession>A0A345NJJ6</accession>
<dbReference type="KEGG" id="orn:DV701_02760"/>
<sequence>MTRRTYVLDLLVVLLFALAGRASHDRGVDPLGVLETGWPFLVGTAVGWIAAAFVPRPMRSWWLEGIVVAVSALVVGMLLRWSMGEGTALPFVLVATGVLVVGLVGWRAVEAALARRA</sequence>
<proteinExistence type="predicted"/>
<keyword evidence="1" id="KW-1133">Transmembrane helix</keyword>
<feature type="transmembrane region" description="Helical" evidence="1">
    <location>
        <begin position="88"/>
        <end position="109"/>
    </location>
</feature>
<organism evidence="2 3">
    <name type="scientific">Ornithinimicrobium avium</name>
    <dbReference type="NCBI Taxonomy" id="2283195"/>
    <lineage>
        <taxon>Bacteria</taxon>
        <taxon>Bacillati</taxon>
        <taxon>Actinomycetota</taxon>
        <taxon>Actinomycetes</taxon>
        <taxon>Micrococcales</taxon>
        <taxon>Ornithinimicrobiaceae</taxon>
        <taxon>Ornithinimicrobium</taxon>
    </lineage>
</organism>
<dbReference type="OrthoDB" id="3698172at2"/>
<dbReference type="AlphaFoldDB" id="A0A345NJJ6"/>
<gene>
    <name evidence="2" type="ORF">DV701_02760</name>
</gene>
<evidence type="ECO:0000256" key="1">
    <source>
        <dbReference type="SAM" id="Phobius"/>
    </source>
</evidence>
<protein>
    <submittedName>
        <fullName evidence="2">DUF3054 domain-containing protein</fullName>
    </submittedName>
</protein>
<feature type="transmembrane region" description="Helical" evidence="1">
    <location>
        <begin position="38"/>
        <end position="54"/>
    </location>
</feature>
<dbReference type="Pfam" id="PF11255">
    <property type="entry name" value="DUF3054"/>
    <property type="match status" value="1"/>
</dbReference>
<keyword evidence="1" id="KW-0472">Membrane</keyword>
<dbReference type="Proteomes" id="UP000253790">
    <property type="component" value="Chromosome"/>
</dbReference>
<dbReference type="EMBL" id="CP031229">
    <property type="protein sequence ID" value="AXH95204.1"/>
    <property type="molecule type" value="Genomic_DNA"/>
</dbReference>
<evidence type="ECO:0000313" key="2">
    <source>
        <dbReference type="EMBL" id="AXH95204.1"/>
    </source>
</evidence>
<dbReference type="RefSeq" id="WP_114926969.1">
    <property type="nucleotide sequence ID" value="NZ_CP031229.1"/>
</dbReference>
<evidence type="ECO:0000313" key="3">
    <source>
        <dbReference type="Proteomes" id="UP000253790"/>
    </source>
</evidence>
<keyword evidence="1" id="KW-0812">Transmembrane</keyword>
<reference evidence="2 3" key="1">
    <citation type="submission" date="2018-07" db="EMBL/GenBank/DDBJ databases">
        <title>Complete genome sequencing of Ornithinimicrobium sp. AMA3305.</title>
        <authorList>
            <person name="Bae J.-W."/>
        </authorList>
    </citation>
    <scope>NUCLEOTIDE SEQUENCE [LARGE SCALE GENOMIC DNA]</scope>
    <source>
        <strain evidence="2 3">AMA3305</strain>
    </source>
</reference>
<keyword evidence="3" id="KW-1185">Reference proteome</keyword>
<feature type="transmembrane region" description="Helical" evidence="1">
    <location>
        <begin position="61"/>
        <end position="82"/>
    </location>
</feature>
<dbReference type="InterPro" id="IPR021414">
    <property type="entry name" value="DUF3054"/>
</dbReference>
<name>A0A345NJJ6_9MICO</name>